<dbReference type="RefSeq" id="WP_118043061.1">
    <property type="nucleotide sequence ID" value="NZ_BQNJ01000001.1"/>
</dbReference>
<comment type="caution">
    <text evidence="1">The sequence shown here is derived from an EMBL/GenBank/DDBJ whole genome shotgun (WGS) entry which is preliminary data.</text>
</comment>
<evidence type="ECO:0000313" key="1">
    <source>
        <dbReference type="EMBL" id="GKG98639.1"/>
    </source>
</evidence>
<name>A0A413L956_9FIRM</name>
<evidence type="ECO:0000313" key="2">
    <source>
        <dbReference type="Proteomes" id="UP001055091"/>
    </source>
</evidence>
<proteinExistence type="predicted"/>
<accession>A0A413L956</accession>
<protein>
    <submittedName>
        <fullName evidence="1">Uncharacterized protein</fullName>
    </submittedName>
</protein>
<gene>
    <name evidence="1" type="ORF">CE91St55_06210</name>
</gene>
<sequence>MFHIVIEVNGMPPQPDQQPPDPQQANLQQNIDFMNYSRSIYEIRQTLLKKQEKEHNMLEYNGKETEKHR</sequence>
<reference evidence="1" key="1">
    <citation type="submission" date="2022-01" db="EMBL/GenBank/DDBJ databases">
        <title>Novel bile acid biosynthetic pathways are enriched in the microbiome of centenarians.</title>
        <authorList>
            <person name="Sato Y."/>
            <person name="Atarashi K."/>
            <person name="Plichta R.D."/>
            <person name="Arai Y."/>
            <person name="Sasajima S."/>
            <person name="Kearney M.S."/>
            <person name="Suda W."/>
            <person name="Takeshita K."/>
            <person name="Sasaki T."/>
            <person name="Okamoto S."/>
            <person name="Skelly N.A."/>
            <person name="Okamura Y."/>
            <person name="Vlamakis H."/>
            <person name="Li Y."/>
            <person name="Tanoue T."/>
            <person name="Takei H."/>
            <person name="Nittono H."/>
            <person name="Narushima S."/>
            <person name="Irie J."/>
            <person name="Itoh H."/>
            <person name="Moriya K."/>
            <person name="Sugiura Y."/>
            <person name="Suematsu M."/>
            <person name="Moritoki N."/>
            <person name="Shibata S."/>
            <person name="Littman R.D."/>
            <person name="Fischbach A.M."/>
            <person name="Uwamino Y."/>
            <person name="Inoue T."/>
            <person name="Honda A."/>
            <person name="Hattori M."/>
            <person name="Murai T."/>
            <person name="Xavier J.R."/>
            <person name="Hirose N."/>
            <person name="Honda K."/>
        </authorList>
    </citation>
    <scope>NUCLEOTIDE SEQUENCE</scope>
    <source>
        <strain evidence="1">CE91-St55</strain>
    </source>
</reference>
<dbReference type="AlphaFoldDB" id="A0A413L956"/>
<dbReference type="Proteomes" id="UP001055091">
    <property type="component" value="Unassembled WGS sequence"/>
</dbReference>
<dbReference type="EMBL" id="BQNJ01000001">
    <property type="protein sequence ID" value="GKG98639.1"/>
    <property type="molecule type" value="Genomic_DNA"/>
</dbReference>
<organism evidence="1 2">
    <name type="scientific">Hungatella hathewayi</name>
    <dbReference type="NCBI Taxonomy" id="154046"/>
    <lineage>
        <taxon>Bacteria</taxon>
        <taxon>Bacillati</taxon>
        <taxon>Bacillota</taxon>
        <taxon>Clostridia</taxon>
        <taxon>Lachnospirales</taxon>
        <taxon>Lachnospiraceae</taxon>
        <taxon>Hungatella</taxon>
    </lineage>
</organism>